<dbReference type="SUPFAM" id="SSF54427">
    <property type="entry name" value="NTF2-like"/>
    <property type="match status" value="1"/>
</dbReference>
<dbReference type="RefSeq" id="WP_153343212.1">
    <property type="nucleotide sequence ID" value="NZ_WEGI01000007.1"/>
</dbReference>
<feature type="domain" description="SnoaL-like" evidence="1">
    <location>
        <begin position="231"/>
        <end position="340"/>
    </location>
</feature>
<dbReference type="InterPro" id="IPR037401">
    <property type="entry name" value="SnoaL-like"/>
</dbReference>
<dbReference type="AlphaFoldDB" id="A0A7K0DPS3"/>
<dbReference type="GO" id="GO:0019290">
    <property type="term" value="P:siderophore biosynthetic process"/>
    <property type="evidence" value="ECO:0007669"/>
    <property type="project" value="InterPro"/>
</dbReference>
<evidence type="ECO:0000259" key="1">
    <source>
        <dbReference type="Pfam" id="PF13474"/>
    </source>
</evidence>
<organism evidence="2 3">
    <name type="scientific">Nocardia aurantia</name>
    <dbReference type="NCBI Taxonomy" id="2585199"/>
    <lineage>
        <taxon>Bacteria</taxon>
        <taxon>Bacillati</taxon>
        <taxon>Actinomycetota</taxon>
        <taxon>Actinomycetes</taxon>
        <taxon>Mycobacteriales</taxon>
        <taxon>Nocardiaceae</taxon>
        <taxon>Nocardia</taxon>
    </lineage>
</organism>
<evidence type="ECO:0000313" key="2">
    <source>
        <dbReference type="EMBL" id="MQY27765.1"/>
    </source>
</evidence>
<gene>
    <name evidence="2" type="ORF">NRB56_33480</name>
</gene>
<proteinExistence type="predicted"/>
<evidence type="ECO:0000313" key="3">
    <source>
        <dbReference type="Proteomes" id="UP000431401"/>
    </source>
</evidence>
<dbReference type="InterPro" id="IPR032710">
    <property type="entry name" value="NTF2-like_dom_sf"/>
</dbReference>
<dbReference type="OrthoDB" id="9799818at2"/>
<dbReference type="Proteomes" id="UP000431401">
    <property type="component" value="Unassembled WGS sequence"/>
</dbReference>
<dbReference type="PANTHER" id="PTHR43431">
    <property type="entry name" value="OXIDOREDUCTASE, SHORT CHAIN DEHYDROGENASE/REDUCTASE FAMILY (AFU_ORTHOLOGUE AFUA_5G14000)"/>
    <property type="match status" value="1"/>
</dbReference>
<dbReference type="Gene3D" id="3.10.450.50">
    <property type="match status" value="1"/>
</dbReference>
<reference evidence="2 3" key="1">
    <citation type="submission" date="2019-10" db="EMBL/GenBank/DDBJ databases">
        <title>Nocardia macrotermitis sp. nov. and Nocardia aurantia sp. nov., isolated from the gut of fungus growing-termite Macrotermes natalensis.</title>
        <authorList>
            <person name="Benndorf R."/>
            <person name="Schwitalla J."/>
            <person name="Martin K."/>
            <person name="De Beer W."/>
            <person name="Kaster A.-K."/>
            <person name="Vollmers J."/>
            <person name="Poulsen M."/>
            <person name="Beemelmanns C."/>
        </authorList>
    </citation>
    <scope>NUCLEOTIDE SEQUENCE [LARGE SCALE GENOMIC DNA]</scope>
    <source>
        <strain evidence="2 3">RB56</strain>
    </source>
</reference>
<dbReference type="Pfam" id="PF13474">
    <property type="entry name" value="SnoaL_3"/>
    <property type="match status" value="1"/>
</dbReference>
<dbReference type="InterPro" id="IPR036291">
    <property type="entry name" value="NAD(P)-bd_dom_sf"/>
</dbReference>
<keyword evidence="3" id="KW-1185">Reference proteome</keyword>
<accession>A0A7K0DPS3</accession>
<dbReference type="EMBL" id="WEGI01000007">
    <property type="protein sequence ID" value="MQY27765.1"/>
    <property type="molecule type" value="Genomic_DNA"/>
</dbReference>
<dbReference type="Gene3D" id="3.40.50.720">
    <property type="entry name" value="NAD(P)-binding Rossmann-like Domain"/>
    <property type="match status" value="1"/>
</dbReference>
<name>A0A7K0DPS3_9NOCA</name>
<dbReference type="GO" id="GO:0008667">
    <property type="term" value="F:2,3-dihydro-2,3-dihydroxybenzoate dehydrogenase activity"/>
    <property type="evidence" value="ECO:0007669"/>
    <property type="project" value="InterPro"/>
</dbReference>
<sequence>MAAVIIGAGPGIGLSVARRFARAGLPLALIARSDKTLRAAAEALEPLGVPVATFEADTTDETALHAALAAAERAHGLPEVVVYNAALIQPDVPGQLSVRAHEQAWAVNVVGAINAAARVLPAMAERGSGTFLVTSGMPRPKFEYVSLSLGKAGVRALVELLADRYGPAGVHIASVTVDGPVAPGTAFDPDDIAEYYWQLHTRNRSRWEREIVYTGSESGATGPREQAHATIAETFAAWQAAFDDHRTADIASLYTPDALFQGMDARLRTGPVEIREYYDAVTAGTTVAVTVLNATPVAPGIVSGFADATFTHRDGEVRPLRLSVVLRRDSTTWRIAHYHAAPNPSAAHR</sequence>
<dbReference type="PANTHER" id="PTHR43431:SF1">
    <property type="entry name" value="OS08G0476300 PROTEIN"/>
    <property type="match status" value="1"/>
</dbReference>
<dbReference type="PRINTS" id="PR01397">
    <property type="entry name" value="DHBDHDRGNASE"/>
</dbReference>
<protein>
    <recommendedName>
        <fullName evidence="1">SnoaL-like domain-containing protein</fullName>
    </recommendedName>
</protein>
<dbReference type="SUPFAM" id="SSF51735">
    <property type="entry name" value="NAD(P)-binding Rossmann-fold domains"/>
    <property type="match status" value="1"/>
</dbReference>
<dbReference type="Pfam" id="PF00106">
    <property type="entry name" value="adh_short"/>
    <property type="match status" value="1"/>
</dbReference>
<dbReference type="InterPro" id="IPR003560">
    <property type="entry name" value="DHB_DH"/>
</dbReference>
<comment type="caution">
    <text evidence="2">The sequence shown here is derived from an EMBL/GenBank/DDBJ whole genome shotgun (WGS) entry which is preliminary data.</text>
</comment>
<dbReference type="InterPro" id="IPR002347">
    <property type="entry name" value="SDR_fam"/>
</dbReference>